<keyword evidence="2" id="KW-1185">Reference proteome</keyword>
<sequence length="479" mass="51772">MTSSKSTKRALVSSTLAILMCVVMLIGTTFAWFTDSVTNTGNRIQAGNLDIEVEYTLNGTEWAKLDEDADLFGNGLFEPGYTRVVAFRISNEGNLALKYNMSMNLVSETKGINKAGKEFALSDYLKVKTSPIQEANEIGGIMVGIAFDRDASKAIGWNPETNFKDTKVMTSDQVLTAGQQVYFIMQVYMPESVGNEANAISKENTPSIDFGVNFVATQATVESDGFGNDQYDKDATYPVIVFNQQQANDAITNATDKKANISIASGQTITLDNGIANEGDKSRDITFSGDGSQTVDVITNAVSAEGGQLNYQRGSSFTFENLTIQAGEGNFDGIVCDELTFKNCTIKGKLTLYGKATFIDCVFENTMDNQYSIWTWGGTDVTFEDCIFDTNGKAILLYGSANTNLVVNNCTFNDRKNGTAGKAAIEIGNDYDATYTLTVNNATVNGFAAGKNTGSNLWANKNSMDAAHLTVTIDGNKVH</sequence>
<dbReference type="Proteomes" id="UP000774750">
    <property type="component" value="Unassembled WGS sequence"/>
</dbReference>
<name>A0A938X670_9FIRM</name>
<dbReference type="InterPro" id="IPR012334">
    <property type="entry name" value="Pectin_lyas_fold"/>
</dbReference>
<dbReference type="AlphaFoldDB" id="A0A938X670"/>
<gene>
    <name evidence="1" type="ORF">H6A12_01455</name>
</gene>
<evidence type="ECO:0000313" key="1">
    <source>
        <dbReference type="EMBL" id="MBM6919830.1"/>
    </source>
</evidence>
<proteinExistence type="predicted"/>
<accession>A0A938X670</accession>
<dbReference type="InterPro" id="IPR022121">
    <property type="entry name" value="Peptidase_M73_camelysin"/>
</dbReference>
<organism evidence="1 2">
    <name type="scientific">Merdimmobilis hominis</name>
    <dbReference type="NCBI Taxonomy" id="2897707"/>
    <lineage>
        <taxon>Bacteria</taxon>
        <taxon>Bacillati</taxon>
        <taxon>Bacillota</taxon>
        <taxon>Clostridia</taxon>
        <taxon>Eubacteriales</taxon>
        <taxon>Oscillospiraceae</taxon>
        <taxon>Merdimmobilis</taxon>
    </lineage>
</organism>
<dbReference type="InterPro" id="IPR011050">
    <property type="entry name" value="Pectin_lyase_fold/virulence"/>
</dbReference>
<dbReference type="InterPro" id="IPR023833">
    <property type="entry name" value="Signal_pept_SipW-depend-type"/>
</dbReference>
<dbReference type="SUPFAM" id="SSF51126">
    <property type="entry name" value="Pectin lyase-like"/>
    <property type="match status" value="1"/>
</dbReference>
<comment type="caution">
    <text evidence="1">The sequence shown here is derived from an EMBL/GenBank/DDBJ whole genome shotgun (WGS) entry which is preliminary data.</text>
</comment>
<protein>
    <submittedName>
        <fullName evidence="1">Right-handed parallel beta-helix repeat-containing protein</fullName>
    </submittedName>
</protein>
<dbReference type="Gene3D" id="2.160.20.10">
    <property type="entry name" value="Single-stranded right-handed beta-helix, Pectin lyase-like"/>
    <property type="match status" value="1"/>
</dbReference>
<reference evidence="1" key="1">
    <citation type="submission" date="2020-08" db="EMBL/GenBank/DDBJ databases">
        <authorList>
            <person name="Cejkova D."/>
            <person name="Kubasova T."/>
            <person name="Jahodarova E."/>
            <person name="Rychlik I."/>
        </authorList>
    </citation>
    <scope>NUCLEOTIDE SEQUENCE</scope>
    <source>
        <strain evidence="1">An559</strain>
    </source>
</reference>
<evidence type="ECO:0000313" key="2">
    <source>
        <dbReference type="Proteomes" id="UP000774750"/>
    </source>
</evidence>
<dbReference type="RefSeq" id="WP_204444051.1">
    <property type="nucleotide sequence ID" value="NZ_JACJKY010000002.1"/>
</dbReference>
<reference evidence="1" key="2">
    <citation type="journal article" date="2021" name="Sci. Rep.">
        <title>The distribution of antibiotic resistance genes in chicken gut microbiota commensals.</title>
        <authorList>
            <person name="Juricova H."/>
            <person name="Matiasovicova J."/>
            <person name="Kubasova T."/>
            <person name="Cejkova D."/>
            <person name="Rychlik I."/>
        </authorList>
    </citation>
    <scope>NUCLEOTIDE SEQUENCE</scope>
    <source>
        <strain evidence="1">An559</strain>
    </source>
</reference>
<dbReference type="NCBIfam" id="TIGR04088">
    <property type="entry name" value="cognate_SipW"/>
    <property type="match status" value="1"/>
</dbReference>
<dbReference type="Pfam" id="PF12389">
    <property type="entry name" value="Peptidase_M73"/>
    <property type="match status" value="1"/>
</dbReference>
<dbReference type="EMBL" id="JACJKY010000002">
    <property type="protein sequence ID" value="MBM6919830.1"/>
    <property type="molecule type" value="Genomic_DNA"/>
</dbReference>